<keyword evidence="1" id="KW-1133">Transmembrane helix</keyword>
<accession>A0ABD5YAE1</accession>
<dbReference type="Pfam" id="PF24363">
    <property type="entry name" value="DUF7519"/>
    <property type="match status" value="1"/>
</dbReference>
<feature type="transmembrane region" description="Helical" evidence="1">
    <location>
        <begin position="12"/>
        <end position="33"/>
    </location>
</feature>
<feature type="transmembrane region" description="Helical" evidence="1">
    <location>
        <begin position="252"/>
        <end position="276"/>
    </location>
</feature>
<keyword evidence="1" id="KW-0812">Transmembrane</keyword>
<sequence length="488" mass="48424">MTAPVDRDRSGVVSVRTALVVALGFAALVAVGLDGAWPAALGVAGAPAVGWGSAAVASERKRRVAAGSVALTLGSVVLIAGIALAARAEAAAYSVVLVGAAVVAVASQDGFANDVVSELYRTVSESGFVAVVGCIAFALAAFLFGTGLVAILLRELFALSTHSPMVALWWLQVGVVCVGLLAERAARVVDRWTPGEAAMGDGLAAQFRLRLTDVPLWYVAALIGQFVLATVAPNALDPFLTARPAVARATDAVLLSGVTQVALAGVAAVLAAVALLSPLQRGVVLWTGTSPGNTLSFAAGGLVAVAGAFGVGLLTAYGVAFDWLAVWGSTGSPGAAFGPALQALAGGVFVSLLATAALILGVNVLVDTANLTGGGFAVGASALFAGTVLLADGLPAVAVIGGAAVALLVWDLGVHAVGLRRDLGGISPPTRTEVVHATAAAGALLGGVVVATAVGYLAVPLRIPDDRAIVALALVLCSFVTLAFAVRR</sequence>
<feature type="transmembrane region" description="Helical" evidence="1">
    <location>
        <begin position="297"/>
        <end position="320"/>
    </location>
</feature>
<feature type="transmembrane region" description="Helical" evidence="1">
    <location>
        <begin position="340"/>
        <end position="362"/>
    </location>
</feature>
<dbReference type="GeneID" id="78822666"/>
<feature type="transmembrane region" description="Helical" evidence="1">
    <location>
        <begin position="434"/>
        <end position="456"/>
    </location>
</feature>
<comment type="caution">
    <text evidence="2">The sequence shown here is derived from an EMBL/GenBank/DDBJ whole genome shotgun (WGS) entry which is preliminary data.</text>
</comment>
<dbReference type="AlphaFoldDB" id="A0ABD5YAE1"/>
<dbReference type="RefSeq" id="WP_274323396.1">
    <property type="nucleotide sequence ID" value="NZ_CP118158.1"/>
</dbReference>
<feature type="transmembrane region" description="Helical" evidence="1">
    <location>
        <begin position="165"/>
        <end position="182"/>
    </location>
</feature>
<feature type="transmembrane region" description="Helical" evidence="1">
    <location>
        <begin position="214"/>
        <end position="232"/>
    </location>
</feature>
<feature type="transmembrane region" description="Helical" evidence="1">
    <location>
        <begin position="39"/>
        <end position="57"/>
    </location>
</feature>
<keyword evidence="3" id="KW-1185">Reference proteome</keyword>
<organism evidence="2 3">
    <name type="scientific">Halosimplex aquaticum</name>
    <dbReference type="NCBI Taxonomy" id="3026162"/>
    <lineage>
        <taxon>Archaea</taxon>
        <taxon>Methanobacteriati</taxon>
        <taxon>Methanobacteriota</taxon>
        <taxon>Stenosarchaea group</taxon>
        <taxon>Halobacteria</taxon>
        <taxon>Halobacteriales</taxon>
        <taxon>Haloarculaceae</taxon>
        <taxon>Halosimplex</taxon>
    </lineage>
</organism>
<reference evidence="2 3" key="1">
    <citation type="journal article" date="2019" name="Int. J. Syst. Evol. Microbiol.">
        <title>The Global Catalogue of Microorganisms (GCM) 10K type strain sequencing project: providing services to taxonomists for standard genome sequencing and annotation.</title>
        <authorList>
            <consortium name="The Broad Institute Genomics Platform"/>
            <consortium name="The Broad Institute Genome Sequencing Center for Infectious Disease"/>
            <person name="Wu L."/>
            <person name="Ma J."/>
        </authorList>
    </citation>
    <scope>NUCLEOTIDE SEQUENCE [LARGE SCALE GENOMIC DNA]</scope>
    <source>
        <strain evidence="2 3">XZYJT29</strain>
    </source>
</reference>
<dbReference type="EMBL" id="JBHTAS010000001">
    <property type="protein sequence ID" value="MFC7142330.1"/>
    <property type="molecule type" value="Genomic_DNA"/>
</dbReference>
<dbReference type="Proteomes" id="UP001596432">
    <property type="component" value="Unassembled WGS sequence"/>
</dbReference>
<keyword evidence="1" id="KW-0472">Membrane</keyword>
<evidence type="ECO:0000313" key="2">
    <source>
        <dbReference type="EMBL" id="MFC7142330.1"/>
    </source>
</evidence>
<feature type="transmembrane region" description="Helical" evidence="1">
    <location>
        <begin position="396"/>
        <end position="414"/>
    </location>
</feature>
<feature type="transmembrane region" description="Helical" evidence="1">
    <location>
        <begin position="468"/>
        <end position="486"/>
    </location>
</feature>
<proteinExistence type="predicted"/>
<feature type="transmembrane region" description="Helical" evidence="1">
    <location>
        <begin position="128"/>
        <end position="153"/>
    </location>
</feature>
<feature type="transmembrane region" description="Helical" evidence="1">
    <location>
        <begin position="369"/>
        <end position="390"/>
    </location>
</feature>
<dbReference type="InterPro" id="IPR055941">
    <property type="entry name" value="DUF7519"/>
</dbReference>
<protein>
    <submittedName>
        <fullName evidence="2">Uncharacterized protein</fullName>
    </submittedName>
</protein>
<feature type="transmembrane region" description="Helical" evidence="1">
    <location>
        <begin position="90"/>
        <end position="107"/>
    </location>
</feature>
<evidence type="ECO:0000313" key="3">
    <source>
        <dbReference type="Proteomes" id="UP001596432"/>
    </source>
</evidence>
<gene>
    <name evidence="2" type="ORF">ACFQMA_21130</name>
</gene>
<name>A0ABD5YAE1_9EURY</name>
<evidence type="ECO:0000256" key="1">
    <source>
        <dbReference type="SAM" id="Phobius"/>
    </source>
</evidence>
<feature type="transmembrane region" description="Helical" evidence="1">
    <location>
        <begin position="64"/>
        <end position="84"/>
    </location>
</feature>